<dbReference type="PANTHER" id="PTHR12472">
    <property type="entry name" value="RAB3-GAP REGULATORY DOMAIN"/>
    <property type="match status" value="1"/>
</dbReference>
<dbReference type="Ensembl" id="ENSSFOT00015054191.1">
    <property type="protein sequence ID" value="ENSSFOP00015057041.1"/>
    <property type="gene ID" value="ENSSFOG00015007709.2"/>
</dbReference>
<protein>
    <submittedName>
        <fullName evidence="8">RAB3 GTPase activating protein subunit 2 (non-catalytic)</fullName>
    </submittedName>
</protein>
<gene>
    <name evidence="8" type="primary">RAB3GAP2</name>
    <name evidence="8" type="synonym">rab3gap2</name>
</gene>
<keyword evidence="9" id="KW-1185">Reference proteome</keyword>
<dbReference type="InterPro" id="IPR029257">
    <property type="entry name" value="RAB3GAP2_C"/>
</dbReference>
<organism evidence="8 9">
    <name type="scientific">Scleropages formosus</name>
    <name type="common">Asian bonytongue</name>
    <name type="synonym">Osteoglossum formosum</name>
    <dbReference type="NCBI Taxonomy" id="113540"/>
    <lineage>
        <taxon>Eukaryota</taxon>
        <taxon>Metazoa</taxon>
        <taxon>Chordata</taxon>
        <taxon>Craniata</taxon>
        <taxon>Vertebrata</taxon>
        <taxon>Euteleostomi</taxon>
        <taxon>Actinopterygii</taxon>
        <taxon>Neopterygii</taxon>
        <taxon>Teleostei</taxon>
        <taxon>Osteoglossocephala</taxon>
        <taxon>Osteoglossomorpha</taxon>
        <taxon>Osteoglossiformes</taxon>
        <taxon>Osteoglossidae</taxon>
        <taxon>Scleropages</taxon>
    </lineage>
</organism>
<feature type="domain" description="Rab3-GAP regulatory subunit N-terminal" evidence="6">
    <location>
        <begin position="75"/>
        <end position="492"/>
    </location>
</feature>
<evidence type="ECO:0000256" key="3">
    <source>
        <dbReference type="ARBA" id="ARBA00022468"/>
    </source>
</evidence>
<evidence type="ECO:0000313" key="8">
    <source>
        <dbReference type="Ensembl" id="ENSSFOP00015057041.1"/>
    </source>
</evidence>
<dbReference type="PANTHER" id="PTHR12472:SF0">
    <property type="entry name" value="RAB3 GTPASE-ACTIVATING PROTEIN NON-CATALYTIC SUBUNIT"/>
    <property type="match status" value="1"/>
</dbReference>
<keyword evidence="4" id="KW-0963">Cytoplasm</keyword>
<evidence type="ECO:0000313" key="9">
    <source>
        <dbReference type="Proteomes" id="UP000694397"/>
    </source>
</evidence>
<keyword evidence="3" id="KW-0343">GTPase activation</keyword>
<dbReference type="GO" id="GO:0005096">
    <property type="term" value="F:GTPase activator activity"/>
    <property type="evidence" value="ECO:0007669"/>
    <property type="project" value="UniProtKB-KW"/>
</dbReference>
<dbReference type="Proteomes" id="UP000694397">
    <property type="component" value="Chromosome 15"/>
</dbReference>
<comment type="similarity">
    <text evidence="2">Belongs to the Rab3-GAP regulatory subunit family.</text>
</comment>
<feature type="compositionally biased region" description="Basic and acidic residues" evidence="5">
    <location>
        <begin position="52"/>
        <end position="63"/>
    </location>
</feature>
<accession>A0A8C9VIC3</accession>
<comment type="subcellular location">
    <subcellularLocation>
        <location evidence="1">Cytoplasm</location>
    </subcellularLocation>
</comment>
<dbReference type="Pfam" id="PF14656">
    <property type="entry name" value="RAB3GAP2_C"/>
    <property type="match status" value="1"/>
</dbReference>
<evidence type="ECO:0000256" key="2">
    <source>
        <dbReference type="ARBA" id="ARBA00008153"/>
    </source>
</evidence>
<feature type="domain" description="Rab3GAP regulatory subunit C-terminal" evidence="7">
    <location>
        <begin position="759"/>
        <end position="1315"/>
    </location>
</feature>
<evidence type="ECO:0000256" key="1">
    <source>
        <dbReference type="ARBA" id="ARBA00004496"/>
    </source>
</evidence>
<dbReference type="InterPro" id="IPR026059">
    <property type="entry name" value="Rab3GAP2"/>
</dbReference>
<proteinExistence type="inferred from homology"/>
<evidence type="ECO:0000259" key="6">
    <source>
        <dbReference type="Pfam" id="PF14655"/>
    </source>
</evidence>
<evidence type="ECO:0000256" key="4">
    <source>
        <dbReference type="ARBA" id="ARBA00022490"/>
    </source>
</evidence>
<dbReference type="OrthoDB" id="2019917at2759"/>
<sequence>MSCSLVQFCRVQELRAVREFLFPEQRGGPAGGESEGAGADKELSWDDSDWGSWDKDNSKDDGKTAEECVHQSAPWLHDCTVSLSPCSDLLVIAHEHKAVFLSAKWWTDEAGHDEMTLTVSWSGTLNAEEGECVNSVICIPLASQKRSSTGRPDWTCVVVGFTSGYVRFYTESGVLLLAQLLNEDPVLRLKCRTYEIPRHPGVTEQHEELSILYPTALVTIDGFSLFQSLRACRNQVARAAAAGSDTVQPPPLAYKKWGLQDMDTIVDHSSVGIMSLCVFDQMKNASILGGFNAAVKGSPPAMCQYITVGGGPFTGFFYAIEGSSQPLLSHVALAVASKLTSALFSAASGWLGWKNKNEEEPTQKQKPKVEPATPLAVRFGLPDSRRHGESICLSPCNTLAGVTDDFGRVTLLDVGRGIAIRMWKGYRDAQLGWVQVSEGQEERERTTSPTLPRRHAQFLVIYAPRRGILEVWGTQQGPRVGAFTVGKHCRLLYPGYRLMGVNSITSQGWQLHTQQVCLLDPSTGSLRTVNVPFHLALSDKKSERAKDMHLLKRLNTLLRSREVEPDVLESEAQCVLLEIKHPAIKKQALESLLSSKRVPVSCLTNITCSLLDSLKKQDPETVDETLLQLCSSQLKLLQLYTNILSLQTAKLSSVDTDASTVACDETDEELDRIDPILRRYAELLSRPSVSFSQDAEGPFPARIFLSQLKAEGNTLRVARGQDSDWTQLGSFLFWDCLCGQSSHQKLCEMLQDAGISPQDLLSLLLNVWLQRERQMLKNPDAVRHLHSLLTALSNMSGAVDESWDPQCVSPWWQQVRTACVQTESSGAALLVALVAHRTAKNSITSLAEKKFKSEWEAVSLELEQWVVCLRQLEDVLALQTLLCLPGPRGTPGGAATRCSVKALLESGRGGVADSVAKWVFRQDLSPALLKDILQTRGEVESVPVSSEDGDFQRAAELLVSVCQRFPNSLSPDLLFAHCCWEFVVQWNKDPEEGRYLSWSVEHLKLIANPHIQLGIALMMWSTFIVKRFSAAAFLMEKVGKAPKDRLCRRDVGMGDNAMTSFLGSCTQLLQTLMEADASIEEVSPPELSVEEVWVGADGPASIAELALEQRTVHYPLVQHHCLLASLLHATMTFGVRVKPLSLFDSKGKNAFFRDLTTIQLLPSGDMDANLISLRQEFLLKVLSGWVNTQAERTSEPSCPRQDPHEVSWASLCLDLAPLLQVNPDLLRRHLVCEFYSHGLDLRAEEVMLEVEDKDVLGSQLLVLTGQRLSYSLLHTQTRPGMELLARLPPMLCTWLKAMVSARACTHTHTHTQNMTQLYVLLMLPFPKTQAVLISELPSSSTRWILLIWSYDCLLQQTENLVAPSPKQ</sequence>
<reference evidence="8" key="3">
    <citation type="submission" date="2025-09" db="UniProtKB">
        <authorList>
            <consortium name="Ensembl"/>
        </authorList>
    </citation>
    <scope>IDENTIFICATION</scope>
</reference>
<reference evidence="8 9" key="1">
    <citation type="submission" date="2019-04" db="EMBL/GenBank/DDBJ databases">
        <authorList>
            <consortium name="Wellcome Sanger Institute Data Sharing"/>
        </authorList>
    </citation>
    <scope>NUCLEOTIDE SEQUENCE [LARGE SCALE GENOMIC DNA]</scope>
</reference>
<dbReference type="Pfam" id="PF14655">
    <property type="entry name" value="RAB3GAP2_N"/>
    <property type="match status" value="1"/>
</dbReference>
<reference evidence="8" key="2">
    <citation type="submission" date="2025-08" db="UniProtKB">
        <authorList>
            <consortium name="Ensembl"/>
        </authorList>
    </citation>
    <scope>IDENTIFICATION</scope>
</reference>
<dbReference type="InterPro" id="IPR032839">
    <property type="entry name" value="RAB3GAP_N"/>
</dbReference>
<evidence type="ECO:0000259" key="7">
    <source>
        <dbReference type="Pfam" id="PF14656"/>
    </source>
</evidence>
<dbReference type="GO" id="GO:0005737">
    <property type="term" value="C:cytoplasm"/>
    <property type="evidence" value="ECO:0007669"/>
    <property type="project" value="UniProtKB-SubCell"/>
</dbReference>
<feature type="region of interest" description="Disordered" evidence="5">
    <location>
        <begin position="25"/>
        <end position="63"/>
    </location>
</feature>
<evidence type="ECO:0000256" key="5">
    <source>
        <dbReference type="SAM" id="MobiDB-lite"/>
    </source>
</evidence>
<name>A0A8C9VIC3_SCLFO</name>
<dbReference type="GeneTree" id="ENSGT00390000005794"/>